<dbReference type="CDD" id="cd18748">
    <property type="entry name" value="PIN_VapC4-5_FitB-like"/>
    <property type="match status" value="1"/>
</dbReference>
<keyword evidence="5 8" id="KW-0378">Hydrolase</keyword>
<reference evidence="10" key="1">
    <citation type="journal article" date="2016" name="Int. J. Mol. Sci.">
        <title>Comparative genomics of the extreme acidophile Acidithiobacillus thiooxidans reveals intraspecific divergence and niche adaptation.</title>
        <authorList>
            <person name="Zhang X."/>
            <person name="Feng X."/>
            <person name="Tao J."/>
            <person name="Ma L."/>
            <person name="Xiao Y."/>
            <person name="Liang Y."/>
            <person name="Liu X."/>
            <person name="Yin H."/>
        </authorList>
    </citation>
    <scope>NUCLEOTIDE SEQUENCE [LARGE SCALE GENOMIC DNA]</scope>
    <source>
        <strain evidence="10">DXS-W</strain>
    </source>
</reference>
<dbReference type="InterPro" id="IPR029060">
    <property type="entry name" value="PIN-like_dom_sf"/>
</dbReference>
<comment type="similarity">
    <text evidence="7 8">Belongs to the PINc/VapC protein family.</text>
</comment>
<feature type="domain" description="PIN" evidence="9">
    <location>
        <begin position="7"/>
        <end position="128"/>
    </location>
</feature>
<dbReference type="InterPro" id="IPR002716">
    <property type="entry name" value="PIN_dom"/>
</dbReference>
<dbReference type="GO" id="GO:0016787">
    <property type="term" value="F:hydrolase activity"/>
    <property type="evidence" value="ECO:0007669"/>
    <property type="project" value="UniProtKB-KW"/>
</dbReference>
<dbReference type="GO" id="GO:0090729">
    <property type="term" value="F:toxin activity"/>
    <property type="evidence" value="ECO:0007669"/>
    <property type="project" value="UniProtKB-KW"/>
</dbReference>
<evidence type="ECO:0000256" key="2">
    <source>
        <dbReference type="ARBA" id="ARBA00022649"/>
    </source>
</evidence>
<organism evidence="10 11">
    <name type="scientific">Acidithiobacillus thiooxidans</name>
    <name type="common">Thiobacillus thiooxidans</name>
    <dbReference type="NCBI Taxonomy" id="930"/>
    <lineage>
        <taxon>Bacteria</taxon>
        <taxon>Pseudomonadati</taxon>
        <taxon>Pseudomonadota</taxon>
        <taxon>Acidithiobacillia</taxon>
        <taxon>Acidithiobacillales</taxon>
        <taxon>Acidithiobacillaceae</taxon>
        <taxon>Acidithiobacillus</taxon>
    </lineage>
</organism>
<dbReference type="OrthoDB" id="9796690at2"/>
<dbReference type="PANTHER" id="PTHR33653:SF1">
    <property type="entry name" value="RIBONUCLEASE VAPC2"/>
    <property type="match status" value="1"/>
</dbReference>
<protein>
    <recommendedName>
        <fullName evidence="8">Ribonuclease VapC</fullName>
        <shortName evidence="8">RNase VapC</shortName>
        <ecNumber evidence="8">3.1.-.-</ecNumber>
    </recommendedName>
    <alternativeName>
        <fullName evidence="8">Toxin VapC</fullName>
    </alternativeName>
</protein>
<dbReference type="PANTHER" id="PTHR33653">
    <property type="entry name" value="RIBONUCLEASE VAPC2"/>
    <property type="match status" value="1"/>
</dbReference>
<evidence type="ECO:0000313" key="11">
    <source>
        <dbReference type="Proteomes" id="UP000095008"/>
    </source>
</evidence>
<gene>
    <name evidence="8" type="primary">vapC</name>
    <name evidence="10" type="ORF">A6M23_17640</name>
</gene>
<evidence type="ECO:0000313" key="10">
    <source>
        <dbReference type="EMBL" id="OCX68572.1"/>
    </source>
</evidence>
<comment type="cofactor">
    <cofactor evidence="1 8">
        <name>Mg(2+)</name>
        <dbReference type="ChEBI" id="CHEBI:18420"/>
    </cofactor>
</comment>
<dbReference type="GO" id="GO:0000287">
    <property type="term" value="F:magnesium ion binding"/>
    <property type="evidence" value="ECO:0007669"/>
    <property type="project" value="UniProtKB-UniRule"/>
</dbReference>
<dbReference type="RefSeq" id="WP_065974933.1">
    <property type="nucleotide sequence ID" value="NZ_LWRY01000259.1"/>
</dbReference>
<dbReference type="GO" id="GO:0004540">
    <property type="term" value="F:RNA nuclease activity"/>
    <property type="evidence" value="ECO:0007669"/>
    <property type="project" value="InterPro"/>
</dbReference>
<evidence type="ECO:0000256" key="3">
    <source>
        <dbReference type="ARBA" id="ARBA00022722"/>
    </source>
</evidence>
<accession>A0A1C2HXW0</accession>
<dbReference type="HAMAP" id="MF_00265">
    <property type="entry name" value="VapC_Nob1"/>
    <property type="match status" value="1"/>
</dbReference>
<dbReference type="Gene3D" id="3.40.50.1010">
    <property type="entry name" value="5'-nuclease"/>
    <property type="match status" value="1"/>
</dbReference>
<evidence type="ECO:0000256" key="6">
    <source>
        <dbReference type="ARBA" id="ARBA00022842"/>
    </source>
</evidence>
<evidence type="ECO:0000256" key="7">
    <source>
        <dbReference type="ARBA" id="ARBA00038093"/>
    </source>
</evidence>
<dbReference type="InterPro" id="IPR050556">
    <property type="entry name" value="Type_II_TA_system_RNase"/>
</dbReference>
<keyword evidence="8" id="KW-0800">Toxin</keyword>
<dbReference type="SUPFAM" id="SSF88723">
    <property type="entry name" value="PIN domain-like"/>
    <property type="match status" value="1"/>
</dbReference>
<dbReference type="AlphaFoldDB" id="A0A1C2HXW0"/>
<feature type="binding site" evidence="8">
    <location>
        <position position="101"/>
    </location>
    <ligand>
        <name>Mg(2+)</name>
        <dbReference type="ChEBI" id="CHEBI:18420"/>
    </ligand>
</feature>
<keyword evidence="3 8" id="KW-0540">Nuclease</keyword>
<keyword evidence="4 8" id="KW-0479">Metal-binding</keyword>
<evidence type="ECO:0000259" key="9">
    <source>
        <dbReference type="Pfam" id="PF01850"/>
    </source>
</evidence>
<dbReference type="InterPro" id="IPR022907">
    <property type="entry name" value="VapC_family"/>
</dbReference>
<comment type="caution">
    <text evidence="10">The sequence shown here is derived from an EMBL/GenBank/DDBJ whole genome shotgun (WGS) entry which is preliminary data.</text>
</comment>
<evidence type="ECO:0000256" key="1">
    <source>
        <dbReference type="ARBA" id="ARBA00001946"/>
    </source>
</evidence>
<evidence type="ECO:0000256" key="5">
    <source>
        <dbReference type="ARBA" id="ARBA00022801"/>
    </source>
</evidence>
<feature type="binding site" evidence="8">
    <location>
        <position position="10"/>
    </location>
    <ligand>
        <name>Mg(2+)</name>
        <dbReference type="ChEBI" id="CHEBI:18420"/>
    </ligand>
</feature>
<keyword evidence="11" id="KW-1185">Reference proteome</keyword>
<sequence length="137" mass="14625">MSSAARYLLDTNIISDLVKQPQGTIAKAIAEIGEDAVFTSVIVACELRYGVAKKGSSRLTAQVEAILSALEIAPFDEPADEFYAQIRNRLAQSGAVIGPNDLLIAAHALALDAVLVTANESEFSRVPGLRVQNWLSI</sequence>
<evidence type="ECO:0000256" key="4">
    <source>
        <dbReference type="ARBA" id="ARBA00022723"/>
    </source>
</evidence>
<keyword evidence="2 8" id="KW-1277">Toxin-antitoxin system</keyword>
<dbReference type="Pfam" id="PF01850">
    <property type="entry name" value="PIN"/>
    <property type="match status" value="1"/>
</dbReference>
<proteinExistence type="inferred from homology"/>
<name>A0A1C2HXW0_ACITH</name>
<keyword evidence="6 8" id="KW-0460">Magnesium</keyword>
<dbReference type="EC" id="3.1.-.-" evidence="8"/>
<evidence type="ECO:0000256" key="8">
    <source>
        <dbReference type="HAMAP-Rule" id="MF_00265"/>
    </source>
</evidence>
<comment type="function">
    <text evidence="8">Toxic component of a toxin-antitoxin (TA) system. An RNase.</text>
</comment>
<dbReference type="EMBL" id="LWRY01000259">
    <property type="protein sequence ID" value="OCX68572.1"/>
    <property type="molecule type" value="Genomic_DNA"/>
</dbReference>
<dbReference type="Proteomes" id="UP000095008">
    <property type="component" value="Unassembled WGS sequence"/>
</dbReference>